<name>A0A9P6ESM1_9AGAR</name>
<comment type="caution">
    <text evidence="1">The sequence shown here is derived from an EMBL/GenBank/DDBJ whole genome shotgun (WGS) entry which is preliminary data.</text>
</comment>
<accession>A0A9P6ESM1</accession>
<reference evidence="1" key="1">
    <citation type="submission" date="2020-11" db="EMBL/GenBank/DDBJ databases">
        <authorList>
            <consortium name="DOE Joint Genome Institute"/>
            <person name="Ahrendt S."/>
            <person name="Riley R."/>
            <person name="Andreopoulos W."/>
            <person name="Labutti K."/>
            <person name="Pangilinan J."/>
            <person name="Ruiz-Duenas F.J."/>
            <person name="Barrasa J.M."/>
            <person name="Sanchez-Garcia M."/>
            <person name="Camarero S."/>
            <person name="Miyauchi S."/>
            <person name="Serrano A."/>
            <person name="Linde D."/>
            <person name="Babiker R."/>
            <person name="Drula E."/>
            <person name="Ayuso-Fernandez I."/>
            <person name="Pacheco R."/>
            <person name="Padilla G."/>
            <person name="Ferreira P."/>
            <person name="Barriuso J."/>
            <person name="Kellner H."/>
            <person name="Castanera R."/>
            <person name="Alfaro M."/>
            <person name="Ramirez L."/>
            <person name="Pisabarro A.G."/>
            <person name="Kuo A."/>
            <person name="Tritt A."/>
            <person name="Lipzen A."/>
            <person name="He G."/>
            <person name="Yan M."/>
            <person name="Ng V."/>
            <person name="Cullen D."/>
            <person name="Martin F."/>
            <person name="Rosso M.-N."/>
            <person name="Henrissat B."/>
            <person name="Hibbett D."/>
            <person name="Martinez A.T."/>
            <person name="Grigoriev I.V."/>
        </authorList>
    </citation>
    <scope>NUCLEOTIDE SEQUENCE</scope>
    <source>
        <strain evidence="1">CBS 506.95</strain>
    </source>
</reference>
<proteinExistence type="predicted"/>
<dbReference type="Proteomes" id="UP000807306">
    <property type="component" value="Unassembled WGS sequence"/>
</dbReference>
<sequence>MSSCFECILYCIFRNPDEFTLSAISKLYAETAHGLGGQNIMTILPTAIFYTFCPVAFRRLLIINSQ</sequence>
<evidence type="ECO:0000313" key="2">
    <source>
        <dbReference type="Proteomes" id="UP000807306"/>
    </source>
</evidence>
<dbReference type="AlphaFoldDB" id="A0A9P6ESM1"/>
<evidence type="ECO:0000313" key="1">
    <source>
        <dbReference type="EMBL" id="KAF9534412.1"/>
    </source>
</evidence>
<organism evidence="1 2">
    <name type="scientific">Crepidotus variabilis</name>
    <dbReference type="NCBI Taxonomy" id="179855"/>
    <lineage>
        <taxon>Eukaryota</taxon>
        <taxon>Fungi</taxon>
        <taxon>Dikarya</taxon>
        <taxon>Basidiomycota</taxon>
        <taxon>Agaricomycotina</taxon>
        <taxon>Agaricomycetes</taxon>
        <taxon>Agaricomycetidae</taxon>
        <taxon>Agaricales</taxon>
        <taxon>Agaricineae</taxon>
        <taxon>Crepidotaceae</taxon>
        <taxon>Crepidotus</taxon>
    </lineage>
</organism>
<gene>
    <name evidence="1" type="ORF">CPB83DRAFT_844209</name>
</gene>
<protein>
    <submittedName>
        <fullName evidence="1">Uncharacterized protein</fullName>
    </submittedName>
</protein>
<dbReference type="EMBL" id="MU157826">
    <property type="protein sequence ID" value="KAF9534412.1"/>
    <property type="molecule type" value="Genomic_DNA"/>
</dbReference>
<keyword evidence="2" id="KW-1185">Reference proteome</keyword>